<comment type="caution">
    <text evidence="1">The sequence shown here is derived from an EMBL/GenBank/DDBJ whole genome shotgun (WGS) entry which is preliminary data.</text>
</comment>
<gene>
    <name evidence="1" type="ORF">GCM10023082_04040</name>
</gene>
<reference evidence="2" key="1">
    <citation type="journal article" date="2019" name="Int. J. Syst. Evol. Microbiol.">
        <title>The Global Catalogue of Microorganisms (GCM) 10K type strain sequencing project: providing services to taxonomists for standard genome sequencing and annotation.</title>
        <authorList>
            <consortium name="The Broad Institute Genomics Platform"/>
            <consortium name="The Broad Institute Genome Sequencing Center for Infectious Disease"/>
            <person name="Wu L."/>
            <person name="Ma J."/>
        </authorList>
    </citation>
    <scope>NUCLEOTIDE SEQUENCE [LARGE SCALE GENOMIC DNA]</scope>
    <source>
        <strain evidence="2">JCM 30846</strain>
    </source>
</reference>
<dbReference type="EMBL" id="BAABEP010000002">
    <property type="protein sequence ID" value="GAA3709281.1"/>
    <property type="molecule type" value="Genomic_DNA"/>
</dbReference>
<protein>
    <submittedName>
        <fullName evidence="1">Uncharacterized protein</fullName>
    </submittedName>
</protein>
<dbReference type="RefSeq" id="WP_060880770.1">
    <property type="nucleotide sequence ID" value="NZ_BAABEP010000002.1"/>
</dbReference>
<name>A0ABP7DRG1_9ACTN</name>
<keyword evidence="2" id="KW-1185">Reference proteome</keyword>
<dbReference type="Proteomes" id="UP001499884">
    <property type="component" value="Unassembled WGS sequence"/>
</dbReference>
<accession>A0ABP7DRG1</accession>
<sequence length="128" mass="14019">MSAERLEELARLLLDSEDPAGRTLLADALARAYDGQGLKELRYEHAYLHEQNAAKVLRHLLKRSDALHAHSVVCVDCGRTATFEGGQIEGSRAARALGWHDHEEALNDCGTLCPACSAQWPGLHGFES</sequence>
<organism evidence="1 2">
    <name type="scientific">Streptomyces tremellae</name>
    <dbReference type="NCBI Taxonomy" id="1124239"/>
    <lineage>
        <taxon>Bacteria</taxon>
        <taxon>Bacillati</taxon>
        <taxon>Actinomycetota</taxon>
        <taxon>Actinomycetes</taxon>
        <taxon>Kitasatosporales</taxon>
        <taxon>Streptomycetaceae</taxon>
        <taxon>Streptomyces</taxon>
    </lineage>
</organism>
<evidence type="ECO:0000313" key="1">
    <source>
        <dbReference type="EMBL" id="GAA3709281.1"/>
    </source>
</evidence>
<evidence type="ECO:0000313" key="2">
    <source>
        <dbReference type="Proteomes" id="UP001499884"/>
    </source>
</evidence>
<proteinExistence type="predicted"/>